<organism evidence="2 3">
    <name type="scientific">Trapa natans</name>
    <name type="common">Water chestnut</name>
    <dbReference type="NCBI Taxonomy" id="22666"/>
    <lineage>
        <taxon>Eukaryota</taxon>
        <taxon>Viridiplantae</taxon>
        <taxon>Streptophyta</taxon>
        <taxon>Embryophyta</taxon>
        <taxon>Tracheophyta</taxon>
        <taxon>Spermatophyta</taxon>
        <taxon>Magnoliopsida</taxon>
        <taxon>eudicotyledons</taxon>
        <taxon>Gunneridae</taxon>
        <taxon>Pentapetalae</taxon>
        <taxon>rosids</taxon>
        <taxon>malvids</taxon>
        <taxon>Myrtales</taxon>
        <taxon>Lythraceae</taxon>
        <taxon>Trapa</taxon>
    </lineage>
</organism>
<feature type="region of interest" description="Disordered" evidence="1">
    <location>
        <begin position="42"/>
        <end position="61"/>
    </location>
</feature>
<evidence type="ECO:0000313" key="2">
    <source>
        <dbReference type="EMBL" id="KAK4788638.1"/>
    </source>
</evidence>
<accession>A0AAN7LI75</accession>
<dbReference type="PANTHER" id="PTHR21717">
    <property type="entry name" value="TELOMERIC REPEAT BINDING PROTEIN"/>
    <property type="match status" value="1"/>
</dbReference>
<dbReference type="PANTHER" id="PTHR21717:SF70">
    <property type="entry name" value="TELOMERE REPEAT-BINDING PROTEIN 2-RELATED"/>
    <property type="match status" value="1"/>
</dbReference>
<dbReference type="InterPro" id="IPR031105">
    <property type="entry name" value="TRP_plant"/>
</dbReference>
<evidence type="ECO:0000313" key="3">
    <source>
        <dbReference type="Proteomes" id="UP001346149"/>
    </source>
</evidence>
<dbReference type="AlphaFoldDB" id="A0AAN7LI75"/>
<name>A0AAN7LI75_TRANT</name>
<dbReference type="EMBL" id="JAXQNO010000011">
    <property type="protein sequence ID" value="KAK4788638.1"/>
    <property type="molecule type" value="Genomic_DNA"/>
</dbReference>
<reference evidence="2 3" key="1">
    <citation type="journal article" date="2023" name="Hortic Res">
        <title>Pangenome of water caltrop reveals structural variations and asymmetric subgenome divergence after allopolyploidization.</title>
        <authorList>
            <person name="Zhang X."/>
            <person name="Chen Y."/>
            <person name="Wang L."/>
            <person name="Yuan Y."/>
            <person name="Fang M."/>
            <person name="Shi L."/>
            <person name="Lu R."/>
            <person name="Comes H.P."/>
            <person name="Ma Y."/>
            <person name="Chen Y."/>
            <person name="Huang G."/>
            <person name="Zhou Y."/>
            <person name="Zheng Z."/>
            <person name="Qiu Y."/>
        </authorList>
    </citation>
    <scope>NUCLEOTIDE SEQUENCE [LARGE SCALE GENOMIC DNA]</scope>
    <source>
        <strain evidence="2">F231</strain>
    </source>
</reference>
<keyword evidence="3" id="KW-1185">Reference proteome</keyword>
<comment type="caution">
    <text evidence="2">The sequence shown here is derived from an EMBL/GenBank/DDBJ whole genome shotgun (WGS) entry which is preliminary data.</text>
</comment>
<dbReference type="Proteomes" id="UP001346149">
    <property type="component" value="Unassembled WGS sequence"/>
</dbReference>
<protein>
    <submittedName>
        <fullName evidence="2">Uncharacterized protein</fullName>
    </submittedName>
</protein>
<gene>
    <name evidence="2" type="ORF">SAY86_019957</name>
</gene>
<sequence>MCGFDLLATVAGDMLLDKDARLSSGSSSSYEGQSSVKEAVYDKVHQNEYNDQGEGSEFKAKDDSINSAIEVWTRTDDRSNPVQDDEAIVHNKLNIDKFVYRSSTDLCSLGGPVKSICDDRKVVSRDDDDKLFGCTRLSPMKKSTKPFNSVPRVCGRRIRKVLTSRCWHALKSRSAQFNRSGELI</sequence>
<proteinExistence type="predicted"/>
<evidence type="ECO:0000256" key="1">
    <source>
        <dbReference type="SAM" id="MobiDB-lite"/>
    </source>
</evidence>